<dbReference type="WBParaSite" id="ES5_v2.g21571.t1">
    <property type="protein sequence ID" value="ES5_v2.g21571.t1"/>
    <property type="gene ID" value="ES5_v2.g21571"/>
</dbReference>
<accession>A0AC34FVY2</accession>
<organism evidence="1 2">
    <name type="scientific">Panagrolaimus sp. ES5</name>
    <dbReference type="NCBI Taxonomy" id="591445"/>
    <lineage>
        <taxon>Eukaryota</taxon>
        <taxon>Metazoa</taxon>
        <taxon>Ecdysozoa</taxon>
        <taxon>Nematoda</taxon>
        <taxon>Chromadorea</taxon>
        <taxon>Rhabditida</taxon>
        <taxon>Tylenchina</taxon>
        <taxon>Panagrolaimomorpha</taxon>
        <taxon>Panagrolaimoidea</taxon>
        <taxon>Panagrolaimidae</taxon>
        <taxon>Panagrolaimus</taxon>
    </lineage>
</organism>
<dbReference type="Proteomes" id="UP000887579">
    <property type="component" value="Unplaced"/>
</dbReference>
<sequence length="144" mass="16574">MVRPIARKSIRSSPSNKHARKQSTPVKVAPKPLHILSRLRKIKKNGEYLIPNAPFFRVVKDILTDTALNVRNDIKYFKIQRAALEALKVSAEAYMIQLFEDMELLVTHAGRKTLMMKDFILIKRLRASIGDRTMLAAQSENKRF</sequence>
<evidence type="ECO:0000313" key="1">
    <source>
        <dbReference type="Proteomes" id="UP000887579"/>
    </source>
</evidence>
<proteinExistence type="predicted"/>
<protein>
    <submittedName>
        <fullName evidence="2">Histone H2A/H2B/H3 domain-containing protein</fullName>
    </submittedName>
</protein>
<name>A0AC34FVY2_9BILA</name>
<evidence type="ECO:0000313" key="2">
    <source>
        <dbReference type="WBParaSite" id="ES5_v2.g21571.t1"/>
    </source>
</evidence>
<reference evidence="2" key="1">
    <citation type="submission" date="2022-11" db="UniProtKB">
        <authorList>
            <consortium name="WormBaseParasite"/>
        </authorList>
    </citation>
    <scope>IDENTIFICATION</scope>
</reference>